<organism evidence="1 2">
    <name type="scientific">Colletotrichum truncatum</name>
    <name type="common">Anthracnose fungus</name>
    <name type="synonym">Colletotrichum capsici</name>
    <dbReference type="NCBI Taxonomy" id="5467"/>
    <lineage>
        <taxon>Eukaryota</taxon>
        <taxon>Fungi</taxon>
        <taxon>Dikarya</taxon>
        <taxon>Ascomycota</taxon>
        <taxon>Pezizomycotina</taxon>
        <taxon>Sordariomycetes</taxon>
        <taxon>Hypocreomycetidae</taxon>
        <taxon>Glomerellales</taxon>
        <taxon>Glomerellaceae</taxon>
        <taxon>Colletotrichum</taxon>
        <taxon>Colletotrichum truncatum species complex</taxon>
    </lineage>
</organism>
<sequence>MPYEPGVDEGQLIATIGPRSFLFFIVADVGAPGSKGGHRPLAITYRQGRGHGPGRTMENGWQRVRQVIQDCARAVDILTMPGNRAAIEAELSMAVAEYRDGDNSEPQRVQVPDLPQPSLDNHAPWGGHPKVFEQPEQLESPPWVDSSAIREFPFISLCLRLALNNEEDDSRARFDHVQERPLATIFPGNVLEYGAVVIDISDLDAVRYGIFGSRIRYVGAKGCSFGGTWGWDSVESDYSGPPPVLHLETARARTPLSAGAYMTKFGLHETSDDLERLRKYGIVERRALNYIWPPLRKSGGSSTPALPIDEHDAAVEVVSSLLDSGTFDLEAHRESIILPELQSSLRKHLIKNFDKLKPSGASAQLLRLAYAGCCHLNWAAYRHLSYEHTAAILVSEEFRNAQALSICIDGMDGRPTSLFEALAQHETIRDICFLQGPSRANDDKSSDLFSQICMSPFASILLKSKKTFVTCDFSAPLRRADWPRDPSTRTPLDSPALRSALPVQPMFVRQQSIPEQAVDDQDDMDL</sequence>
<evidence type="ECO:0000313" key="2">
    <source>
        <dbReference type="Proteomes" id="UP000805649"/>
    </source>
</evidence>
<gene>
    <name evidence="1" type="ORF">CTRU02_209412</name>
</gene>
<protein>
    <submittedName>
        <fullName evidence="1">Uncharacterized protein</fullName>
    </submittedName>
</protein>
<dbReference type="EMBL" id="VUJX02000006">
    <property type="protein sequence ID" value="KAL0934821.1"/>
    <property type="molecule type" value="Genomic_DNA"/>
</dbReference>
<proteinExistence type="predicted"/>
<evidence type="ECO:0000313" key="1">
    <source>
        <dbReference type="EMBL" id="KAL0934821.1"/>
    </source>
</evidence>
<keyword evidence="2" id="KW-1185">Reference proteome</keyword>
<reference evidence="1 2" key="1">
    <citation type="journal article" date="2020" name="Phytopathology">
        <title>Genome Sequence Resources of Colletotrichum truncatum, C. plurivorum, C. musicola, and C. sojae: Four Species Pathogenic to Soybean (Glycine max).</title>
        <authorList>
            <person name="Rogerio F."/>
            <person name="Boufleur T.R."/>
            <person name="Ciampi-Guillardi M."/>
            <person name="Sukno S.A."/>
            <person name="Thon M.R."/>
            <person name="Massola Junior N.S."/>
            <person name="Baroncelli R."/>
        </authorList>
    </citation>
    <scope>NUCLEOTIDE SEQUENCE [LARGE SCALE GENOMIC DNA]</scope>
    <source>
        <strain evidence="1 2">CMES1059</strain>
    </source>
</reference>
<name>A0ACC3YTN2_COLTU</name>
<comment type="caution">
    <text evidence="1">The sequence shown here is derived from an EMBL/GenBank/DDBJ whole genome shotgun (WGS) entry which is preliminary data.</text>
</comment>
<accession>A0ACC3YTN2</accession>
<dbReference type="Proteomes" id="UP000805649">
    <property type="component" value="Unassembled WGS sequence"/>
</dbReference>